<name>A0A9P6QV90_9FUNG</name>
<keyword evidence="5" id="KW-1185">Reference proteome</keyword>
<comment type="similarity">
    <text evidence="1">Belongs to the peptidase S12 family.</text>
</comment>
<gene>
    <name evidence="4" type="ORF">BGZ97_003665</name>
</gene>
<dbReference type="Gene3D" id="3.40.710.10">
    <property type="entry name" value="DD-peptidase/beta-lactamase superfamily"/>
    <property type="match status" value="1"/>
</dbReference>
<evidence type="ECO:0000256" key="1">
    <source>
        <dbReference type="ARBA" id="ARBA00038215"/>
    </source>
</evidence>
<evidence type="ECO:0000313" key="5">
    <source>
        <dbReference type="Proteomes" id="UP000823405"/>
    </source>
</evidence>
<dbReference type="InterPro" id="IPR021860">
    <property type="entry name" value="Peptidase_S12_Pab87-rel_C"/>
</dbReference>
<dbReference type="InterPro" id="IPR050491">
    <property type="entry name" value="AmpC-like"/>
</dbReference>
<dbReference type="Pfam" id="PF11954">
    <property type="entry name" value="DUF3471"/>
    <property type="match status" value="1"/>
</dbReference>
<evidence type="ECO:0008006" key="6">
    <source>
        <dbReference type="Google" id="ProtNLM"/>
    </source>
</evidence>
<evidence type="ECO:0000313" key="4">
    <source>
        <dbReference type="EMBL" id="KAG0299506.1"/>
    </source>
</evidence>
<comment type="caution">
    <text evidence="4">The sequence shown here is derived from an EMBL/GenBank/DDBJ whole genome shotgun (WGS) entry which is preliminary data.</text>
</comment>
<evidence type="ECO:0000259" key="2">
    <source>
        <dbReference type="Pfam" id="PF00144"/>
    </source>
</evidence>
<sequence length="319" mass="35814">MKKLPNHASPYSADSFAQAQKGEFREAPYDDIYMAFSPAGDLHSNVLELVKWGKVIIDGGMLDGKQVLNKENVQMTLTPQSIVRQEMKTPLFSHSYTYGLGWGLVTYKGHNCYTHMGSYPGSGANLTVFPDDDLVIALLANIQPTGFLHYAKLFIADKVLDLPVDQDWLFDKAVENAAKEYEDIAGEREGKQLPTRMEGRPSTLPREELVGEFKNPLYGIITIVSTPAVSVVDGEEEKEMGEEGLEIQYNEFRNKLEHYHFETFRTVLEDLNTREARLICFETGADGRVSGLGITFKETEMVRFVKVKTPDVATTVTEK</sequence>
<dbReference type="SUPFAM" id="SSF56601">
    <property type="entry name" value="beta-lactamase/transpeptidase-like"/>
    <property type="match status" value="1"/>
</dbReference>
<evidence type="ECO:0000259" key="3">
    <source>
        <dbReference type="Pfam" id="PF11954"/>
    </source>
</evidence>
<dbReference type="AlphaFoldDB" id="A0A9P6QV90"/>
<dbReference type="Proteomes" id="UP000823405">
    <property type="component" value="Unassembled WGS sequence"/>
</dbReference>
<dbReference type="InterPro" id="IPR001466">
    <property type="entry name" value="Beta-lactam-related"/>
</dbReference>
<organism evidence="4 5">
    <name type="scientific">Linnemannia gamsii</name>
    <dbReference type="NCBI Taxonomy" id="64522"/>
    <lineage>
        <taxon>Eukaryota</taxon>
        <taxon>Fungi</taxon>
        <taxon>Fungi incertae sedis</taxon>
        <taxon>Mucoromycota</taxon>
        <taxon>Mortierellomycotina</taxon>
        <taxon>Mortierellomycetes</taxon>
        <taxon>Mortierellales</taxon>
        <taxon>Mortierellaceae</taxon>
        <taxon>Linnemannia</taxon>
    </lineage>
</organism>
<dbReference type="PANTHER" id="PTHR46825">
    <property type="entry name" value="D-ALANYL-D-ALANINE-CARBOXYPEPTIDASE/ENDOPEPTIDASE AMPH"/>
    <property type="match status" value="1"/>
</dbReference>
<feature type="domain" description="Beta-lactamase-related" evidence="2">
    <location>
        <begin position="10"/>
        <end position="156"/>
    </location>
</feature>
<dbReference type="EMBL" id="JAAAIN010001879">
    <property type="protein sequence ID" value="KAG0299506.1"/>
    <property type="molecule type" value="Genomic_DNA"/>
</dbReference>
<proteinExistence type="inferred from homology"/>
<dbReference type="Pfam" id="PF00144">
    <property type="entry name" value="Beta-lactamase"/>
    <property type="match status" value="1"/>
</dbReference>
<dbReference type="PANTHER" id="PTHR46825:SF15">
    <property type="entry name" value="BETA-LACTAMASE-RELATED DOMAIN-CONTAINING PROTEIN"/>
    <property type="match status" value="1"/>
</dbReference>
<accession>A0A9P6QV90</accession>
<dbReference type="InterPro" id="IPR012338">
    <property type="entry name" value="Beta-lactam/transpept-like"/>
</dbReference>
<reference evidence="4" key="1">
    <citation type="journal article" date="2020" name="Fungal Divers.">
        <title>Resolving the Mortierellaceae phylogeny through synthesis of multi-gene phylogenetics and phylogenomics.</title>
        <authorList>
            <person name="Vandepol N."/>
            <person name="Liber J."/>
            <person name="Desiro A."/>
            <person name="Na H."/>
            <person name="Kennedy M."/>
            <person name="Barry K."/>
            <person name="Grigoriev I.V."/>
            <person name="Miller A.N."/>
            <person name="O'Donnell K."/>
            <person name="Stajich J.E."/>
            <person name="Bonito G."/>
        </authorList>
    </citation>
    <scope>NUCLEOTIDE SEQUENCE</scope>
    <source>
        <strain evidence="4">NVP60</strain>
    </source>
</reference>
<dbReference type="OrthoDB" id="5946976at2759"/>
<protein>
    <recommendedName>
        <fullName evidence="6">Beta-lactamase/transpeptidase-like protein</fullName>
    </recommendedName>
</protein>
<feature type="domain" description="Peptidase S12 Pab87-related C-terminal" evidence="3">
    <location>
        <begin position="196"/>
        <end position="296"/>
    </location>
</feature>